<organism evidence="1 2">
    <name type="scientific">Candidatus Gallimonas intestinigallinarum</name>
    <dbReference type="NCBI Taxonomy" id="2838604"/>
    <lineage>
        <taxon>Bacteria</taxon>
        <taxon>Bacillati</taxon>
        <taxon>Bacillota</taxon>
        <taxon>Clostridia</taxon>
        <taxon>Candidatus Gallimonas</taxon>
    </lineage>
</organism>
<name>A0A9D2DVG5_9FIRM</name>
<dbReference type="EMBL" id="DXBS01000013">
    <property type="protein sequence ID" value="HIZ23962.1"/>
    <property type="molecule type" value="Genomic_DNA"/>
</dbReference>
<evidence type="ECO:0000313" key="2">
    <source>
        <dbReference type="Proteomes" id="UP000824044"/>
    </source>
</evidence>
<dbReference type="AlphaFoldDB" id="A0A9D2DVG5"/>
<sequence>MKEYLCLSLPLRREMMTTVRLATGGVCAVAGLSYDGGEDCKVCVTESLLLLMRRGFTAADVRFTACDQGIDVRVQGTQGQADLSLTDEDEIALALLNALAESVSTREAEGCISFVFGSQA</sequence>
<evidence type="ECO:0000313" key="1">
    <source>
        <dbReference type="EMBL" id="HIZ23962.1"/>
    </source>
</evidence>
<reference evidence="1" key="2">
    <citation type="submission" date="2021-04" db="EMBL/GenBank/DDBJ databases">
        <authorList>
            <person name="Gilroy R."/>
        </authorList>
    </citation>
    <scope>NUCLEOTIDE SEQUENCE</scope>
    <source>
        <strain evidence="1">CHK33-5263</strain>
    </source>
</reference>
<reference evidence="1" key="1">
    <citation type="journal article" date="2021" name="PeerJ">
        <title>Extensive microbial diversity within the chicken gut microbiome revealed by metagenomics and culture.</title>
        <authorList>
            <person name="Gilroy R."/>
            <person name="Ravi A."/>
            <person name="Getino M."/>
            <person name="Pursley I."/>
            <person name="Horton D.L."/>
            <person name="Alikhan N.F."/>
            <person name="Baker D."/>
            <person name="Gharbi K."/>
            <person name="Hall N."/>
            <person name="Watson M."/>
            <person name="Adriaenssens E.M."/>
            <person name="Foster-Nyarko E."/>
            <person name="Jarju S."/>
            <person name="Secka A."/>
            <person name="Antonio M."/>
            <person name="Oren A."/>
            <person name="Chaudhuri R.R."/>
            <person name="La Ragione R."/>
            <person name="Hildebrand F."/>
            <person name="Pallen M.J."/>
        </authorList>
    </citation>
    <scope>NUCLEOTIDE SEQUENCE</scope>
    <source>
        <strain evidence="1">CHK33-5263</strain>
    </source>
</reference>
<dbReference type="Proteomes" id="UP000824044">
    <property type="component" value="Unassembled WGS sequence"/>
</dbReference>
<accession>A0A9D2DVG5</accession>
<gene>
    <name evidence="1" type="ORF">H9812_00580</name>
</gene>
<protein>
    <submittedName>
        <fullName evidence="1">Uncharacterized protein</fullName>
    </submittedName>
</protein>
<comment type="caution">
    <text evidence="1">The sequence shown here is derived from an EMBL/GenBank/DDBJ whole genome shotgun (WGS) entry which is preliminary data.</text>
</comment>
<proteinExistence type="predicted"/>